<dbReference type="Pfam" id="PF12833">
    <property type="entry name" value="HTH_18"/>
    <property type="match status" value="1"/>
</dbReference>
<dbReference type="InterPro" id="IPR037923">
    <property type="entry name" value="HTH-like"/>
</dbReference>
<dbReference type="Gene3D" id="1.10.10.60">
    <property type="entry name" value="Homeodomain-like"/>
    <property type="match status" value="2"/>
</dbReference>
<sequence length="325" mass="36870">MKADPRIVPDFEMIICPPAESFRWNMHDYPFHKAKWHYHPEYELHLTRATSGVMMVGDHIGEFEPGCLVLTGPNVPHNWVSDIEPGTLIRNRDMLIQFSAEWANRVTGFCPELGSIRELYDDAVHGVEFTGATAVAGQRLLAQIGSARGADRVVLFLQLMIALSRNPAERRRLSRLAPAAARLELPPELDVAMRHVLEHYSEAIDLASVARLCGLEPQAFSRFFKRHTGHTFARYVILARIYAACSLLIQTYQPITDICFAVGFNNVANFNRQFFKICGRTPSDYRRNAHMIGTLARADPFRDIGAYRLEERQPAEKYRSASNRA</sequence>
<name>A0A2P7S2U2_9HYPH</name>
<evidence type="ECO:0000256" key="1">
    <source>
        <dbReference type="ARBA" id="ARBA00023015"/>
    </source>
</evidence>
<organism evidence="5 6">
    <name type="scientific">Kumtagia ephedrae</name>
    <dbReference type="NCBI Taxonomy" id="2116701"/>
    <lineage>
        <taxon>Bacteria</taxon>
        <taxon>Pseudomonadati</taxon>
        <taxon>Pseudomonadota</taxon>
        <taxon>Alphaproteobacteria</taxon>
        <taxon>Hyphomicrobiales</taxon>
        <taxon>Phyllobacteriaceae</taxon>
        <taxon>Kumtagia</taxon>
    </lineage>
</organism>
<keyword evidence="3" id="KW-0804">Transcription</keyword>
<evidence type="ECO:0000256" key="3">
    <source>
        <dbReference type="ARBA" id="ARBA00023163"/>
    </source>
</evidence>
<proteinExistence type="predicted"/>
<dbReference type="CDD" id="cd06976">
    <property type="entry name" value="cupin_MtlR-like_N"/>
    <property type="match status" value="1"/>
</dbReference>
<dbReference type="GO" id="GO:0043565">
    <property type="term" value="F:sequence-specific DNA binding"/>
    <property type="evidence" value="ECO:0007669"/>
    <property type="project" value="InterPro"/>
</dbReference>
<comment type="caution">
    <text evidence="5">The sequence shown here is derived from an EMBL/GenBank/DDBJ whole genome shotgun (WGS) entry which is preliminary data.</text>
</comment>
<protein>
    <submittedName>
        <fullName evidence="5">AraC family transcriptional regulator</fullName>
    </submittedName>
</protein>
<accession>A0A2P7S2U2</accession>
<dbReference type="GO" id="GO:0003700">
    <property type="term" value="F:DNA-binding transcription factor activity"/>
    <property type="evidence" value="ECO:0007669"/>
    <property type="project" value="InterPro"/>
</dbReference>
<reference evidence="5 6" key="1">
    <citation type="submission" date="2018-03" db="EMBL/GenBank/DDBJ databases">
        <title>The draft genome of Mesorhizobium sp. 6GN-30.</title>
        <authorList>
            <person name="Liu L."/>
            <person name="Li L."/>
            <person name="Wang T."/>
            <person name="Zhang X."/>
            <person name="Liang L."/>
        </authorList>
    </citation>
    <scope>NUCLEOTIDE SEQUENCE [LARGE SCALE GENOMIC DNA]</scope>
    <source>
        <strain evidence="5 6">6GN30</strain>
    </source>
</reference>
<feature type="domain" description="HTH araC/xylS-type" evidence="4">
    <location>
        <begin position="190"/>
        <end position="288"/>
    </location>
</feature>
<dbReference type="Pfam" id="PF02311">
    <property type="entry name" value="AraC_binding"/>
    <property type="match status" value="1"/>
</dbReference>
<dbReference type="SUPFAM" id="SSF51215">
    <property type="entry name" value="Regulatory protein AraC"/>
    <property type="match status" value="1"/>
</dbReference>
<gene>
    <name evidence="5" type="ORF">C7I84_20005</name>
</gene>
<keyword evidence="1" id="KW-0805">Transcription regulation</keyword>
<evidence type="ECO:0000313" key="6">
    <source>
        <dbReference type="Proteomes" id="UP000241229"/>
    </source>
</evidence>
<dbReference type="InterPro" id="IPR018060">
    <property type="entry name" value="HTH_AraC"/>
</dbReference>
<dbReference type="PANTHER" id="PTHR46796">
    <property type="entry name" value="HTH-TYPE TRANSCRIPTIONAL ACTIVATOR RHAS-RELATED"/>
    <property type="match status" value="1"/>
</dbReference>
<dbReference type="InterPro" id="IPR050204">
    <property type="entry name" value="AraC_XylS_family_regulators"/>
</dbReference>
<dbReference type="SUPFAM" id="SSF46689">
    <property type="entry name" value="Homeodomain-like"/>
    <property type="match status" value="2"/>
</dbReference>
<evidence type="ECO:0000256" key="2">
    <source>
        <dbReference type="ARBA" id="ARBA00023125"/>
    </source>
</evidence>
<dbReference type="InterPro" id="IPR009057">
    <property type="entry name" value="Homeodomain-like_sf"/>
</dbReference>
<dbReference type="EMBL" id="PXYK01000020">
    <property type="protein sequence ID" value="PSJ56788.1"/>
    <property type="molecule type" value="Genomic_DNA"/>
</dbReference>
<evidence type="ECO:0000259" key="4">
    <source>
        <dbReference type="PROSITE" id="PS01124"/>
    </source>
</evidence>
<keyword evidence="6" id="KW-1185">Reference proteome</keyword>
<dbReference type="Proteomes" id="UP000241229">
    <property type="component" value="Unassembled WGS sequence"/>
</dbReference>
<evidence type="ECO:0000313" key="5">
    <source>
        <dbReference type="EMBL" id="PSJ56788.1"/>
    </source>
</evidence>
<keyword evidence="2" id="KW-0238">DNA-binding</keyword>
<dbReference type="OrthoDB" id="9816011at2"/>
<dbReference type="RefSeq" id="WP_106773982.1">
    <property type="nucleotide sequence ID" value="NZ_PXYK01000020.1"/>
</dbReference>
<dbReference type="SMART" id="SM00342">
    <property type="entry name" value="HTH_ARAC"/>
    <property type="match status" value="1"/>
</dbReference>
<dbReference type="AlphaFoldDB" id="A0A2P7S2U2"/>
<dbReference type="InterPro" id="IPR003313">
    <property type="entry name" value="AraC-bd"/>
</dbReference>
<dbReference type="PROSITE" id="PS01124">
    <property type="entry name" value="HTH_ARAC_FAMILY_2"/>
    <property type="match status" value="1"/>
</dbReference>